<gene>
    <name evidence="2" type="ORF">CK203_006551</name>
</gene>
<feature type="compositionally biased region" description="Basic residues" evidence="1">
    <location>
        <begin position="148"/>
        <end position="157"/>
    </location>
</feature>
<organism evidence="2 3">
    <name type="scientific">Vitis vinifera</name>
    <name type="common">Grape</name>
    <dbReference type="NCBI Taxonomy" id="29760"/>
    <lineage>
        <taxon>Eukaryota</taxon>
        <taxon>Viridiplantae</taxon>
        <taxon>Streptophyta</taxon>
        <taxon>Embryophyta</taxon>
        <taxon>Tracheophyta</taxon>
        <taxon>Spermatophyta</taxon>
        <taxon>Magnoliopsida</taxon>
        <taxon>eudicotyledons</taxon>
        <taxon>Gunneridae</taxon>
        <taxon>Pentapetalae</taxon>
        <taxon>rosids</taxon>
        <taxon>Vitales</taxon>
        <taxon>Vitaceae</taxon>
        <taxon>Viteae</taxon>
        <taxon>Vitis</taxon>
    </lineage>
</organism>
<evidence type="ECO:0000313" key="3">
    <source>
        <dbReference type="Proteomes" id="UP000288805"/>
    </source>
</evidence>
<protein>
    <submittedName>
        <fullName evidence="2">Uncharacterized protein</fullName>
    </submittedName>
</protein>
<accession>A0A438KBH5</accession>
<feature type="compositionally biased region" description="Basic and acidic residues" evidence="1">
    <location>
        <begin position="165"/>
        <end position="179"/>
    </location>
</feature>
<evidence type="ECO:0000256" key="1">
    <source>
        <dbReference type="SAM" id="MobiDB-lite"/>
    </source>
</evidence>
<feature type="compositionally biased region" description="Basic and acidic residues" evidence="1">
    <location>
        <begin position="225"/>
        <end position="236"/>
    </location>
</feature>
<proteinExistence type="predicted"/>
<reference evidence="2 3" key="1">
    <citation type="journal article" date="2018" name="PLoS Genet.">
        <title>Population sequencing reveals clonal diversity and ancestral inbreeding in the grapevine cultivar Chardonnay.</title>
        <authorList>
            <person name="Roach M.J."/>
            <person name="Johnson D.L."/>
            <person name="Bohlmann J."/>
            <person name="van Vuuren H.J."/>
            <person name="Jones S.J."/>
            <person name="Pretorius I.S."/>
            <person name="Schmidt S.A."/>
            <person name="Borneman A.R."/>
        </authorList>
    </citation>
    <scope>NUCLEOTIDE SEQUENCE [LARGE SCALE GENOMIC DNA]</scope>
    <source>
        <strain evidence="3">cv. Chardonnay</strain>
        <tissue evidence="2">Leaf</tissue>
    </source>
</reference>
<dbReference type="AlphaFoldDB" id="A0A438KBH5"/>
<evidence type="ECO:0000313" key="2">
    <source>
        <dbReference type="EMBL" id="RVX18547.1"/>
    </source>
</evidence>
<dbReference type="Proteomes" id="UP000288805">
    <property type="component" value="Unassembled WGS sequence"/>
</dbReference>
<dbReference type="EMBL" id="QGNW01000011">
    <property type="protein sequence ID" value="RVX18547.1"/>
    <property type="molecule type" value="Genomic_DNA"/>
</dbReference>
<comment type="caution">
    <text evidence="2">The sequence shown here is derived from an EMBL/GenBank/DDBJ whole genome shotgun (WGS) entry which is preliminary data.</text>
</comment>
<feature type="compositionally biased region" description="Basic and acidic residues" evidence="1">
    <location>
        <begin position="120"/>
        <end position="139"/>
    </location>
</feature>
<name>A0A438KBH5_VITVI</name>
<sequence length="302" mass="33861">MISSVCLPTSRPFNLVTDLPNSNKWGAKGHVLVKGPWASLMEHPKMDFRPNCSLKIPSSCKRGRLVEWVEKASFSYVINIIPKRLSKIVVPEKHFILKDIPFYEEAREVDVKTLQERLEQREKKRQEGKLRKFPGEKGRGSSSAARPPAKKKKRLLQKRSSSLRLDPRDPRTHPSKPEPESIALEVINESKEEEDMNDLRAEFKEKHRKRLHEAIDMVPPPAKKACSERAQEEPAREVPPIVVSPSDVAGPSRAPAAKKEAGRKKVGRKEAGPTTGKAYGDVVPVDEVSDKKNTPTLASPPS</sequence>
<feature type="region of interest" description="Disordered" evidence="1">
    <location>
        <begin position="213"/>
        <end position="302"/>
    </location>
</feature>
<feature type="region of interest" description="Disordered" evidence="1">
    <location>
        <begin position="120"/>
        <end position="196"/>
    </location>
</feature>